<proteinExistence type="predicted"/>
<dbReference type="Gene3D" id="3.60.15.10">
    <property type="entry name" value="Ribonuclease Z/Hydroxyacylglutathione hydrolase-like"/>
    <property type="match status" value="1"/>
</dbReference>
<dbReference type="PANTHER" id="PTHR43546">
    <property type="entry name" value="UPF0173 METAL-DEPENDENT HYDROLASE MJ1163-RELATED"/>
    <property type="match status" value="1"/>
</dbReference>
<dbReference type="InterPro" id="IPR001279">
    <property type="entry name" value="Metallo-B-lactamas"/>
</dbReference>
<comment type="caution">
    <text evidence="3">The sequence shown here is derived from an EMBL/GenBank/DDBJ whole genome shotgun (WGS) entry which is preliminary data.</text>
</comment>
<dbReference type="GO" id="GO:0016787">
    <property type="term" value="F:hydrolase activity"/>
    <property type="evidence" value="ECO:0007669"/>
    <property type="project" value="UniProtKB-KW"/>
</dbReference>
<dbReference type="AlphaFoldDB" id="M5C760"/>
<dbReference type="SUPFAM" id="SSF56281">
    <property type="entry name" value="Metallo-hydrolase/oxidoreductase"/>
    <property type="match status" value="1"/>
</dbReference>
<dbReference type="InterPro" id="IPR050114">
    <property type="entry name" value="UPF0173_UPF0282_UlaG_hydrolase"/>
</dbReference>
<dbReference type="EMBL" id="CAOJ01013870">
    <property type="protein sequence ID" value="CCO34935.1"/>
    <property type="molecule type" value="Genomic_DNA"/>
</dbReference>
<evidence type="ECO:0000313" key="4">
    <source>
        <dbReference type="Proteomes" id="UP000012065"/>
    </source>
</evidence>
<dbReference type="Proteomes" id="UP000012065">
    <property type="component" value="Unassembled WGS sequence"/>
</dbReference>
<evidence type="ECO:0000259" key="2">
    <source>
        <dbReference type="Pfam" id="PF12706"/>
    </source>
</evidence>
<keyword evidence="1" id="KW-0378">Hydrolase</keyword>
<name>M5C760_THACB</name>
<protein>
    <submittedName>
        <fullName evidence="3">N-acyl-phosphatidylethanolamine-hydrolyzing phospholipase D, mitochondrial Short=NAPE-PLD</fullName>
    </submittedName>
</protein>
<accession>M5C760</accession>
<gene>
    <name evidence="3" type="ORF">BN14_09046</name>
</gene>
<evidence type="ECO:0000313" key="3">
    <source>
        <dbReference type="EMBL" id="CCO34935.1"/>
    </source>
</evidence>
<feature type="domain" description="Metallo-beta-lactamase" evidence="2">
    <location>
        <begin position="28"/>
        <end position="228"/>
    </location>
</feature>
<evidence type="ECO:0000256" key="1">
    <source>
        <dbReference type="ARBA" id="ARBA00022801"/>
    </source>
</evidence>
<dbReference type="Pfam" id="PF12706">
    <property type="entry name" value="Lactamase_B_2"/>
    <property type="match status" value="1"/>
</dbReference>
<dbReference type="InterPro" id="IPR036866">
    <property type="entry name" value="RibonucZ/Hydroxyglut_hydro"/>
</dbReference>
<reference evidence="3 4" key="1">
    <citation type="journal article" date="2013" name="J. Biotechnol.">
        <title>Establishment and interpretation of the genome sequence of the phytopathogenic fungus Rhizoctonia solani AG1-IB isolate 7/3/14.</title>
        <authorList>
            <person name="Wibberg D.W."/>
            <person name="Jelonek L.J."/>
            <person name="Rupp O.R."/>
            <person name="Hennig M.H."/>
            <person name="Eikmeyer F.E."/>
            <person name="Goesmann A.G."/>
            <person name="Hartmann A.H."/>
            <person name="Borriss R.B."/>
            <person name="Grosch R.G."/>
            <person name="Puehler A.P."/>
            <person name="Schlueter A.S."/>
        </authorList>
    </citation>
    <scope>NUCLEOTIDE SEQUENCE [LARGE SCALE GENOMIC DNA]</scope>
    <source>
        <strain evidence="4">AG1-IB / isolate 7/3/14</strain>
    </source>
</reference>
<organism evidence="3 4">
    <name type="scientific">Thanatephorus cucumeris (strain AG1-IB / isolate 7/3/14)</name>
    <name type="common">Lettuce bottom rot fungus</name>
    <name type="synonym">Rhizoctonia solani</name>
    <dbReference type="NCBI Taxonomy" id="1108050"/>
    <lineage>
        <taxon>Eukaryota</taxon>
        <taxon>Fungi</taxon>
        <taxon>Dikarya</taxon>
        <taxon>Basidiomycota</taxon>
        <taxon>Agaricomycotina</taxon>
        <taxon>Agaricomycetes</taxon>
        <taxon>Cantharellales</taxon>
        <taxon>Ceratobasidiaceae</taxon>
        <taxon>Rhizoctonia</taxon>
        <taxon>Rhizoctonia solani AG-1</taxon>
    </lineage>
</organism>
<sequence>MAPSGFQSKVDMTFIGTATAIISVDGINFITDPVFDQVGTTYDMEVVTLESVLPPALGLHELPPIDVVLLSHEDHPDNLDTSGRTLLNGRPVITTPDGAKNLKPRPAVHAINPWQTLPLKIGGKAFSITGTPCVHVPGGETTGFILHAESFGTSLEGLPNAIYFSGDTIYIEELAQMRKKFHIVLAVINLGGATAPTPDGPVPITLDGKSAVKLVQDIGAEVVVPIHYDSWKHFNEPSTESSKIFVEAGLKDKVIWLEPGVVKNIL</sequence>
<dbReference type="HOGENOM" id="CLU_051050_1_0_1"/>
<dbReference type="PANTHER" id="PTHR43546:SF9">
    <property type="entry name" value="L-ASCORBATE-6-PHOSPHATE LACTONASE ULAG-RELATED"/>
    <property type="match status" value="1"/>
</dbReference>